<keyword evidence="1" id="KW-1133">Transmembrane helix</keyword>
<dbReference type="Ensembl" id="ENSNBRT00000030463.1">
    <property type="protein sequence ID" value="ENSNBRP00000029701.1"/>
    <property type="gene ID" value="ENSNBRG00000022593.1"/>
</dbReference>
<evidence type="ECO:0000313" key="2">
    <source>
        <dbReference type="Ensembl" id="ENSNBRP00000029701.1"/>
    </source>
</evidence>
<keyword evidence="3" id="KW-1185">Reference proteome</keyword>
<accession>A0A3Q4I4I8</accession>
<dbReference type="OMA" id="HVMVFLR"/>
<dbReference type="GeneTree" id="ENSGT01030000234815"/>
<evidence type="ECO:0000256" key="1">
    <source>
        <dbReference type="SAM" id="Phobius"/>
    </source>
</evidence>
<reference evidence="2" key="1">
    <citation type="submission" date="2025-08" db="UniProtKB">
        <authorList>
            <consortium name="Ensembl"/>
        </authorList>
    </citation>
    <scope>IDENTIFICATION</scope>
</reference>
<proteinExistence type="predicted"/>
<sequence>MSPPGHVLGSDGLFDAVHFLLVALAIAGGVLLGFLQSRLQGLDPLSLDGRRVVSLMPSPFLQRFSSFSSHVMVFLRVLFFSFSLSYFCFHCSAVSSMFTVTVFLMVFALDYEEIHFCFPPEKNLMHHYSLQGK</sequence>
<keyword evidence="1" id="KW-0812">Transmembrane</keyword>
<reference evidence="2" key="2">
    <citation type="submission" date="2025-09" db="UniProtKB">
        <authorList>
            <consortium name="Ensembl"/>
        </authorList>
    </citation>
    <scope>IDENTIFICATION</scope>
</reference>
<name>A0A3Q4I4I8_NEOBR</name>
<keyword evidence="1" id="KW-0472">Membrane</keyword>
<feature type="transmembrane region" description="Helical" evidence="1">
    <location>
        <begin position="84"/>
        <end position="109"/>
    </location>
</feature>
<protein>
    <submittedName>
        <fullName evidence="2">Uncharacterized protein</fullName>
    </submittedName>
</protein>
<organism evidence="2 3">
    <name type="scientific">Neolamprologus brichardi</name>
    <name type="common">Fairy cichlid</name>
    <name type="synonym">Lamprologus brichardi</name>
    <dbReference type="NCBI Taxonomy" id="32507"/>
    <lineage>
        <taxon>Eukaryota</taxon>
        <taxon>Metazoa</taxon>
        <taxon>Chordata</taxon>
        <taxon>Craniata</taxon>
        <taxon>Vertebrata</taxon>
        <taxon>Euteleostomi</taxon>
        <taxon>Actinopterygii</taxon>
        <taxon>Neopterygii</taxon>
        <taxon>Teleostei</taxon>
        <taxon>Neoteleostei</taxon>
        <taxon>Acanthomorphata</taxon>
        <taxon>Ovalentaria</taxon>
        <taxon>Cichlomorphae</taxon>
        <taxon>Cichliformes</taxon>
        <taxon>Cichlidae</taxon>
        <taxon>African cichlids</taxon>
        <taxon>Pseudocrenilabrinae</taxon>
        <taxon>Lamprologini</taxon>
        <taxon>Neolamprologus</taxon>
    </lineage>
</organism>
<evidence type="ECO:0000313" key="3">
    <source>
        <dbReference type="Proteomes" id="UP000261580"/>
    </source>
</evidence>
<dbReference type="Proteomes" id="UP000261580">
    <property type="component" value="Unassembled WGS sequence"/>
</dbReference>
<dbReference type="AlphaFoldDB" id="A0A3Q4I4I8"/>
<feature type="transmembrane region" description="Helical" evidence="1">
    <location>
        <begin position="16"/>
        <end position="35"/>
    </location>
</feature>